<evidence type="ECO:0000259" key="1">
    <source>
        <dbReference type="Pfam" id="PF13577"/>
    </source>
</evidence>
<organism evidence="2 3">
    <name type="scientific">Candidatus Abyssobacteria bacterium SURF_17</name>
    <dbReference type="NCBI Taxonomy" id="2093361"/>
    <lineage>
        <taxon>Bacteria</taxon>
        <taxon>Pseudomonadati</taxon>
        <taxon>Candidatus Hydrogenedentota</taxon>
        <taxon>Candidatus Abyssobacteria</taxon>
    </lineage>
</organism>
<accession>A0A419F7F8</accession>
<comment type="caution">
    <text evidence="2">The sequence shown here is derived from an EMBL/GenBank/DDBJ whole genome shotgun (WGS) entry which is preliminary data.</text>
</comment>
<feature type="domain" description="SnoaL-like" evidence="1">
    <location>
        <begin position="11"/>
        <end position="139"/>
    </location>
</feature>
<evidence type="ECO:0000313" key="3">
    <source>
        <dbReference type="Proteomes" id="UP000285961"/>
    </source>
</evidence>
<reference evidence="2 3" key="1">
    <citation type="journal article" date="2017" name="ISME J.">
        <title>Energy and carbon metabolisms in a deep terrestrial subsurface fluid microbial community.</title>
        <authorList>
            <person name="Momper L."/>
            <person name="Jungbluth S.P."/>
            <person name="Lee M.D."/>
            <person name="Amend J.P."/>
        </authorList>
    </citation>
    <scope>NUCLEOTIDE SEQUENCE [LARGE SCALE GENOMIC DNA]</scope>
    <source>
        <strain evidence="2">SURF_17</strain>
    </source>
</reference>
<dbReference type="SUPFAM" id="SSF54427">
    <property type="entry name" value="NTF2-like"/>
    <property type="match status" value="1"/>
</dbReference>
<dbReference type="Proteomes" id="UP000285961">
    <property type="component" value="Unassembled WGS sequence"/>
</dbReference>
<dbReference type="InterPro" id="IPR032710">
    <property type="entry name" value="NTF2-like_dom_sf"/>
</dbReference>
<name>A0A419F7F8_9BACT</name>
<dbReference type="AlphaFoldDB" id="A0A419F7F8"/>
<protein>
    <submittedName>
        <fullName evidence="2">Nuclear transport factor 2 family protein</fullName>
    </submittedName>
</protein>
<gene>
    <name evidence="2" type="ORF">C4532_02735</name>
</gene>
<dbReference type="Pfam" id="PF13577">
    <property type="entry name" value="SnoaL_4"/>
    <property type="match status" value="1"/>
</dbReference>
<sequence>MGADLEKRIQVLEDIEAIRKLKALYCYLVDAAVAGDVSKWDELLEHFTVDAWADFELLGRYEGIENVSKLFKEVVASLLSYSAHMVSNPIIEVNGTEARGRWYVHVPLTGKAENMAGWLQGRYDEEYVKINGKWKWKSMTTTFDFITPYDDGWVKTRMASI</sequence>
<dbReference type="InterPro" id="IPR037401">
    <property type="entry name" value="SnoaL-like"/>
</dbReference>
<proteinExistence type="predicted"/>
<evidence type="ECO:0000313" key="2">
    <source>
        <dbReference type="EMBL" id="RJP74346.1"/>
    </source>
</evidence>
<dbReference type="EMBL" id="QZKI01000016">
    <property type="protein sequence ID" value="RJP74346.1"/>
    <property type="molecule type" value="Genomic_DNA"/>
</dbReference>
<dbReference type="Gene3D" id="3.10.450.50">
    <property type="match status" value="1"/>
</dbReference>